<feature type="domain" description="YdhG-like" evidence="1">
    <location>
        <begin position="21"/>
        <end position="127"/>
    </location>
</feature>
<dbReference type="SUPFAM" id="SSF159888">
    <property type="entry name" value="YdhG-like"/>
    <property type="match status" value="1"/>
</dbReference>
<dbReference type="EMBL" id="JAYKLX010000005">
    <property type="protein sequence ID" value="MEB3346300.1"/>
    <property type="molecule type" value="Genomic_DNA"/>
</dbReference>
<proteinExistence type="predicted"/>
<keyword evidence="3" id="KW-1185">Reference proteome</keyword>
<protein>
    <submittedName>
        <fullName evidence="2">DUF1801 domain-containing protein</fullName>
    </submittedName>
</protein>
<organism evidence="2 3">
    <name type="scientific">Aquimarina gracilis</name>
    <dbReference type="NCBI Taxonomy" id="874422"/>
    <lineage>
        <taxon>Bacteria</taxon>
        <taxon>Pseudomonadati</taxon>
        <taxon>Bacteroidota</taxon>
        <taxon>Flavobacteriia</taxon>
        <taxon>Flavobacteriales</taxon>
        <taxon>Flavobacteriaceae</taxon>
        <taxon>Aquimarina</taxon>
    </lineage>
</organism>
<evidence type="ECO:0000259" key="1">
    <source>
        <dbReference type="Pfam" id="PF08818"/>
    </source>
</evidence>
<name>A0ABU5ZWN8_9FLAO</name>
<gene>
    <name evidence="2" type="ORF">U6A24_12550</name>
</gene>
<sequence>MKLKTDSRVPKKFDEYPIEMKEKLINLRKLILETANTIPSILELEETLKWGEPSYLTKKGSTIRINAKASDSGPNQYAMYFQCTSKLVPTFRVIYKDAFSFEGNRAIVFNIDDEIPKEQLCHCVSLALTYHNVKHLPLLGLNKEVILKY</sequence>
<dbReference type="Pfam" id="PF08818">
    <property type="entry name" value="DUF1801"/>
    <property type="match status" value="1"/>
</dbReference>
<dbReference type="InterPro" id="IPR014922">
    <property type="entry name" value="YdhG-like"/>
</dbReference>
<comment type="caution">
    <text evidence="2">The sequence shown here is derived from an EMBL/GenBank/DDBJ whole genome shotgun (WGS) entry which is preliminary data.</text>
</comment>
<evidence type="ECO:0000313" key="2">
    <source>
        <dbReference type="EMBL" id="MEB3346300.1"/>
    </source>
</evidence>
<accession>A0ABU5ZWN8</accession>
<evidence type="ECO:0000313" key="3">
    <source>
        <dbReference type="Proteomes" id="UP001327027"/>
    </source>
</evidence>
<dbReference type="Proteomes" id="UP001327027">
    <property type="component" value="Unassembled WGS sequence"/>
</dbReference>
<reference evidence="2 3" key="1">
    <citation type="journal article" date="2013" name="Int. J. Syst. Evol. Microbiol.">
        <title>Aquimarina gracilis sp. nov., isolated from the gut microflora of a mussel, Mytilus coruscus, and emended description of Aquimarina spongiae.</title>
        <authorList>
            <person name="Park S.C."/>
            <person name="Choe H.N."/>
            <person name="Baik K.S."/>
            <person name="Seong C.N."/>
        </authorList>
    </citation>
    <scope>NUCLEOTIDE SEQUENCE [LARGE SCALE GENOMIC DNA]</scope>
    <source>
        <strain evidence="2 3">PSC32</strain>
    </source>
</reference>
<dbReference type="RefSeq" id="WP_324180324.1">
    <property type="nucleotide sequence ID" value="NZ_BAABAW010000024.1"/>
</dbReference>